<keyword evidence="3" id="KW-1185">Reference proteome</keyword>
<dbReference type="EMBL" id="SPDV01000007">
    <property type="protein sequence ID" value="TFI59462.1"/>
    <property type="molecule type" value="Genomic_DNA"/>
</dbReference>
<comment type="caution">
    <text evidence="2">The sequence shown here is derived from an EMBL/GenBank/DDBJ whole genome shotgun (WGS) entry which is preliminary data.</text>
</comment>
<evidence type="ECO:0000256" key="1">
    <source>
        <dbReference type="SAM" id="MobiDB-lite"/>
    </source>
</evidence>
<dbReference type="AlphaFoldDB" id="A0A4Y8ZVV4"/>
<dbReference type="Proteomes" id="UP000298213">
    <property type="component" value="Unassembled WGS sequence"/>
</dbReference>
<evidence type="ECO:0000313" key="2">
    <source>
        <dbReference type="EMBL" id="TFI59462.1"/>
    </source>
</evidence>
<dbReference type="OrthoDB" id="7596003at2"/>
<dbReference type="RefSeq" id="WP_135084158.1">
    <property type="nucleotide sequence ID" value="NZ_SPDV01000007.1"/>
</dbReference>
<reference evidence="2 3" key="1">
    <citation type="submission" date="2019-03" db="EMBL/GenBank/DDBJ databases">
        <title>Genome sequence of Sphingomonas sp. 17J27-24.</title>
        <authorList>
            <person name="Kim M."/>
            <person name="Maeng S."/>
            <person name="Sathiyaraj S."/>
        </authorList>
    </citation>
    <scope>NUCLEOTIDE SEQUENCE [LARGE SCALE GENOMIC DNA]</scope>
    <source>
        <strain evidence="2 3">17J27-24</strain>
    </source>
</reference>
<evidence type="ECO:0000313" key="3">
    <source>
        <dbReference type="Proteomes" id="UP000298213"/>
    </source>
</evidence>
<sequence length="71" mass="7604">MSKNLHNADSTDRALNQNNQMSDDPGDGSRNSFILGKDGNTPVEKAPEQDQQDQSTIEAFGEEGAGVAPKE</sequence>
<feature type="region of interest" description="Disordered" evidence="1">
    <location>
        <begin position="1"/>
        <end position="71"/>
    </location>
</feature>
<protein>
    <submittedName>
        <fullName evidence="2">Uncharacterized protein</fullName>
    </submittedName>
</protein>
<proteinExistence type="predicted"/>
<accession>A0A4Y8ZVV4</accession>
<gene>
    <name evidence="2" type="ORF">E2493_04525</name>
</gene>
<feature type="compositionally biased region" description="Polar residues" evidence="1">
    <location>
        <begin position="1"/>
        <end position="22"/>
    </location>
</feature>
<name>A0A4Y8ZVV4_9SPHN</name>
<organism evidence="2 3">
    <name type="scientific">Sphingomonas parva</name>
    <dbReference type="NCBI Taxonomy" id="2555898"/>
    <lineage>
        <taxon>Bacteria</taxon>
        <taxon>Pseudomonadati</taxon>
        <taxon>Pseudomonadota</taxon>
        <taxon>Alphaproteobacteria</taxon>
        <taxon>Sphingomonadales</taxon>
        <taxon>Sphingomonadaceae</taxon>
        <taxon>Sphingomonas</taxon>
    </lineage>
</organism>